<sequence>MANKNVNDSKIKTHILTKKVQLIVDTDRFDTDEEKKAEVDRVYKYLRDSMRCQSREMNQYYMHLWMMSVARNLNDDRYSMKKYMNNIIDAVHPYLDKNNKEFNNKQKKITRDFEKKIKNLCEEYQAETEILNNDTLRELNKCFNRKKDGAYDTNFVNEMPEGLGIVMGRTVEQDFQNDCKAGLLSGIRNPRSYKINYPLIIPKSFVAYGVGSGKAMQGRGIIFPDMEYSDFHNMLFSTKNPNITYNFVHDIDFKLVFGSMKRSHELRVIFDRIKMGEYSICGSTIEINNKKKIMLNLSYEAPIYEKPNLDENTVVGVDLGMAIPAVCSLNNDDRTYKYIGDSHELEFIKKGIQAQRRSYQRNAVYNKGGHGRNRKLENLDRLKKRERNTTRTHNQRYAKQIVDFALANNAKYINLEKLKGFSNNEKNKLVLRNWCYYELQQYIEIDASKYGIKVRYIYPMNTSRTCSVCGTLTTDEDVKNGVGRVSQDEFICKDPNCPSHTLYTRGPKGHKVPYFNADRNASRNIAMSEDFVKKNAKDNAFKKIDDLYEINNDIDAA</sequence>
<dbReference type="EMBL" id="QSTP01000001">
    <property type="protein sequence ID" value="RGM75266.1"/>
    <property type="molecule type" value="Genomic_DNA"/>
</dbReference>
<protein>
    <recommendedName>
        <fullName evidence="2">Cas12f1-like TNB domain-containing protein</fullName>
    </recommendedName>
</protein>
<evidence type="ECO:0000256" key="1">
    <source>
        <dbReference type="ARBA" id="ARBA00023125"/>
    </source>
</evidence>
<name>A0A3E4YKI0_9FIRM</name>
<organism evidence="3 4">
    <name type="scientific">Agathobacter rectalis</name>
    <dbReference type="NCBI Taxonomy" id="39491"/>
    <lineage>
        <taxon>Bacteria</taxon>
        <taxon>Bacillati</taxon>
        <taxon>Bacillota</taxon>
        <taxon>Clostridia</taxon>
        <taxon>Lachnospirales</taxon>
        <taxon>Lachnospiraceae</taxon>
        <taxon>Agathobacter</taxon>
    </lineage>
</organism>
<comment type="caution">
    <text evidence="3">The sequence shown here is derived from an EMBL/GenBank/DDBJ whole genome shotgun (WGS) entry which is preliminary data.</text>
</comment>
<evidence type="ECO:0000313" key="3">
    <source>
        <dbReference type="EMBL" id="RGM75266.1"/>
    </source>
</evidence>
<gene>
    <name evidence="3" type="ORF">DXB99_01675</name>
</gene>
<feature type="domain" description="Cas12f1-like TNB" evidence="2">
    <location>
        <begin position="436"/>
        <end position="525"/>
    </location>
</feature>
<accession>A0A3E4YKI0</accession>
<dbReference type="InterPro" id="IPR010095">
    <property type="entry name" value="Cas12f1-like_TNB"/>
</dbReference>
<keyword evidence="1" id="KW-0238">DNA-binding</keyword>
<evidence type="ECO:0000259" key="2">
    <source>
        <dbReference type="Pfam" id="PF07282"/>
    </source>
</evidence>
<dbReference type="GO" id="GO:0003677">
    <property type="term" value="F:DNA binding"/>
    <property type="evidence" value="ECO:0007669"/>
    <property type="project" value="UniProtKB-KW"/>
</dbReference>
<evidence type="ECO:0000313" key="4">
    <source>
        <dbReference type="Proteomes" id="UP000260758"/>
    </source>
</evidence>
<dbReference type="Pfam" id="PF07282">
    <property type="entry name" value="Cas12f1-like_TNB"/>
    <property type="match status" value="1"/>
</dbReference>
<dbReference type="RefSeq" id="WP_117718024.1">
    <property type="nucleotide sequence ID" value="NZ_QSTP01000001.1"/>
</dbReference>
<reference evidence="3 4" key="1">
    <citation type="submission" date="2018-08" db="EMBL/GenBank/DDBJ databases">
        <title>A genome reference for cultivated species of the human gut microbiota.</title>
        <authorList>
            <person name="Zou Y."/>
            <person name="Xue W."/>
            <person name="Luo G."/>
        </authorList>
    </citation>
    <scope>NUCLEOTIDE SEQUENCE [LARGE SCALE GENOMIC DNA]</scope>
    <source>
        <strain evidence="3 4">OM07-13</strain>
    </source>
</reference>
<dbReference type="NCBIfam" id="TIGR01766">
    <property type="entry name" value="IS200/IS605 family accessory protein TnpB-like domain"/>
    <property type="match status" value="1"/>
</dbReference>
<dbReference type="Proteomes" id="UP000260758">
    <property type="component" value="Unassembled WGS sequence"/>
</dbReference>
<proteinExistence type="predicted"/>
<dbReference type="AlphaFoldDB" id="A0A3E4YKI0"/>
<dbReference type="NCBIfam" id="NF040570">
    <property type="entry name" value="guided_TnpB"/>
    <property type="match status" value="1"/>
</dbReference>